<evidence type="ECO:0000313" key="4">
    <source>
        <dbReference type="Proteomes" id="UP000663829"/>
    </source>
</evidence>
<dbReference type="AlphaFoldDB" id="A0A814ZT21"/>
<feature type="non-terminal residue" evidence="2">
    <location>
        <position position="217"/>
    </location>
</feature>
<feature type="domain" description="Endonuclease/exonuclease/phosphatase" evidence="1">
    <location>
        <begin position="139"/>
        <end position="215"/>
    </location>
</feature>
<accession>A0A814ZT21</accession>
<protein>
    <recommendedName>
        <fullName evidence="1">Endonuclease/exonuclease/phosphatase domain-containing protein</fullName>
    </recommendedName>
</protein>
<dbReference type="InterPro" id="IPR005135">
    <property type="entry name" value="Endo/exonuclease/phosphatase"/>
</dbReference>
<dbReference type="GO" id="GO:0031012">
    <property type="term" value="C:extracellular matrix"/>
    <property type="evidence" value="ECO:0007669"/>
    <property type="project" value="TreeGrafter"/>
</dbReference>
<keyword evidence="4" id="KW-1185">Reference proteome</keyword>
<sequence length="217" mass="24657">MARLSKKTAGVSVTDPMEILVLNMRSITAKSDKDPKSAMTKFDLLSAMCNESKPSFIAVTETWLDSTIPNDDIAITGYKLERLDRDREGGGSLLYYQEHLIVRRLSIMEDKAYEIMFFETILPKVGRVLLSVNYRTPSMNNEQIDSYIHFLSETIYNILQSNSFDAILLVGDFNAHCEEWCNTHPSTVAGKKFFDFCEALSLKQLVREPTRVSHNGQ</sequence>
<dbReference type="EMBL" id="CAJNOQ010010205">
    <property type="protein sequence ID" value="CAF1245740.1"/>
    <property type="molecule type" value="Genomic_DNA"/>
</dbReference>
<dbReference type="SUPFAM" id="SSF56219">
    <property type="entry name" value="DNase I-like"/>
    <property type="match status" value="1"/>
</dbReference>
<reference evidence="2" key="1">
    <citation type="submission" date="2021-02" db="EMBL/GenBank/DDBJ databases">
        <authorList>
            <person name="Nowell W R."/>
        </authorList>
    </citation>
    <scope>NUCLEOTIDE SEQUENCE</scope>
</reference>
<dbReference type="EMBL" id="CAJOBC010012310">
    <property type="protein sequence ID" value="CAF4011609.1"/>
    <property type="molecule type" value="Genomic_DNA"/>
</dbReference>
<dbReference type="Gene3D" id="3.60.10.10">
    <property type="entry name" value="Endonuclease/exonuclease/phosphatase"/>
    <property type="match status" value="1"/>
</dbReference>
<dbReference type="InterPro" id="IPR036691">
    <property type="entry name" value="Endo/exonu/phosph_ase_sf"/>
</dbReference>
<comment type="caution">
    <text evidence="2">The sequence shown here is derived from an EMBL/GenBank/DDBJ whole genome shotgun (WGS) entry which is preliminary data.</text>
</comment>
<dbReference type="Pfam" id="PF14529">
    <property type="entry name" value="Exo_endo_phos_2"/>
    <property type="match status" value="1"/>
</dbReference>
<dbReference type="GO" id="GO:0007508">
    <property type="term" value="P:larval heart development"/>
    <property type="evidence" value="ECO:0007669"/>
    <property type="project" value="TreeGrafter"/>
</dbReference>
<evidence type="ECO:0000259" key="1">
    <source>
        <dbReference type="Pfam" id="PF14529"/>
    </source>
</evidence>
<dbReference type="Proteomes" id="UP000681722">
    <property type="component" value="Unassembled WGS sequence"/>
</dbReference>
<dbReference type="Proteomes" id="UP000663829">
    <property type="component" value="Unassembled WGS sequence"/>
</dbReference>
<dbReference type="GO" id="GO:0003824">
    <property type="term" value="F:catalytic activity"/>
    <property type="evidence" value="ECO:0007669"/>
    <property type="project" value="InterPro"/>
</dbReference>
<organism evidence="2 4">
    <name type="scientific">Didymodactylos carnosus</name>
    <dbReference type="NCBI Taxonomy" id="1234261"/>
    <lineage>
        <taxon>Eukaryota</taxon>
        <taxon>Metazoa</taxon>
        <taxon>Spiralia</taxon>
        <taxon>Gnathifera</taxon>
        <taxon>Rotifera</taxon>
        <taxon>Eurotatoria</taxon>
        <taxon>Bdelloidea</taxon>
        <taxon>Philodinida</taxon>
        <taxon>Philodinidae</taxon>
        <taxon>Didymodactylos</taxon>
    </lineage>
</organism>
<dbReference type="PANTHER" id="PTHR33395">
    <property type="entry name" value="TRANSCRIPTASE, PUTATIVE-RELATED-RELATED"/>
    <property type="match status" value="1"/>
</dbReference>
<proteinExistence type="predicted"/>
<name>A0A814ZT21_9BILA</name>
<dbReference type="PANTHER" id="PTHR33395:SF22">
    <property type="entry name" value="REVERSE TRANSCRIPTASE DOMAIN-CONTAINING PROTEIN"/>
    <property type="match status" value="1"/>
</dbReference>
<evidence type="ECO:0000313" key="3">
    <source>
        <dbReference type="EMBL" id="CAF4011609.1"/>
    </source>
</evidence>
<gene>
    <name evidence="2" type="ORF">GPM918_LOCUS25881</name>
    <name evidence="3" type="ORF">SRO942_LOCUS25943</name>
</gene>
<evidence type="ECO:0000313" key="2">
    <source>
        <dbReference type="EMBL" id="CAF1245740.1"/>
    </source>
</evidence>
<dbReference type="GO" id="GO:0061343">
    <property type="term" value="P:cell adhesion involved in heart morphogenesis"/>
    <property type="evidence" value="ECO:0007669"/>
    <property type="project" value="TreeGrafter"/>
</dbReference>
<dbReference type="OrthoDB" id="6158007at2759"/>